<gene>
    <name evidence="1" type="ORF">SAMN02745181_3854</name>
</gene>
<dbReference type="Proteomes" id="UP000184510">
    <property type="component" value="Unassembled WGS sequence"/>
</dbReference>
<proteinExistence type="predicted"/>
<evidence type="ECO:0000313" key="1">
    <source>
        <dbReference type="EMBL" id="SHK46632.1"/>
    </source>
</evidence>
<name>A0A1M6SPH7_9BACT</name>
<dbReference type="InParanoid" id="A0A1M6SPH7"/>
<dbReference type="EMBL" id="FQYR01000010">
    <property type="protein sequence ID" value="SHK46632.1"/>
    <property type="molecule type" value="Genomic_DNA"/>
</dbReference>
<sequence>MSESGLEKIEWPVLRFGSPNCTVMKYESGDALANASSKTLDVWKQMAEYFVIDSKGNRYNLNNPEFVDPPKGFGKLMSGLSGSARPVRWESEDAGALSADQIRSLIMANFDEYETVWQAYELDELKQRVASAKDVAEIMEVFG</sequence>
<dbReference type="STRING" id="1123071.SAMN02745181_3854"/>
<protein>
    <submittedName>
        <fullName evidence="1">Uncharacterized protein</fullName>
    </submittedName>
</protein>
<accession>A0A1M6SPH7</accession>
<keyword evidence="2" id="KW-1185">Reference proteome</keyword>
<dbReference type="RefSeq" id="WP_143185386.1">
    <property type="nucleotide sequence ID" value="NZ_FQYR01000010.1"/>
</dbReference>
<organism evidence="1 2">
    <name type="scientific">Rubritalea squalenifaciens DSM 18772</name>
    <dbReference type="NCBI Taxonomy" id="1123071"/>
    <lineage>
        <taxon>Bacteria</taxon>
        <taxon>Pseudomonadati</taxon>
        <taxon>Verrucomicrobiota</taxon>
        <taxon>Verrucomicrobiia</taxon>
        <taxon>Verrucomicrobiales</taxon>
        <taxon>Rubritaleaceae</taxon>
        <taxon>Rubritalea</taxon>
    </lineage>
</organism>
<reference evidence="1 2" key="1">
    <citation type="submission" date="2016-11" db="EMBL/GenBank/DDBJ databases">
        <authorList>
            <person name="Jaros S."/>
            <person name="Januszkiewicz K."/>
            <person name="Wedrychowicz H."/>
        </authorList>
    </citation>
    <scope>NUCLEOTIDE SEQUENCE [LARGE SCALE GENOMIC DNA]</scope>
    <source>
        <strain evidence="1 2">DSM 18772</strain>
    </source>
</reference>
<dbReference type="AlphaFoldDB" id="A0A1M6SPH7"/>
<evidence type="ECO:0000313" key="2">
    <source>
        <dbReference type="Proteomes" id="UP000184510"/>
    </source>
</evidence>